<sequence>MPSLTEFFGYTVTNLGPLTTTYTPPPACTTETTDHVIFANKTSLEFQFGAPTCGIQSVGKCFPSGAAYDDFLNNYWKSPKQGSQNYFSPGVVCPKGWTTAGTLAHGDKTGSAERSGLFTKDPWENYPSEYAKHQLAPDSIWLDILDPSETLAYCCPSGWTGGIWGGCFTSIESFDLSKYPTRCIRVYPDEAVVTVNTVEGTRVSEGIMSIATVTNKYTQLTQALTSIEPEASELKEIAVARVLPAVPLVYRDSDVKAAKDGDDGKDDDKDGDDSNGASKLLAAQGLGPLVAVVAGLLTGAGLLMPW</sequence>
<evidence type="ECO:0000313" key="3">
    <source>
        <dbReference type="Proteomes" id="UP001152049"/>
    </source>
</evidence>
<evidence type="ECO:0000313" key="2">
    <source>
        <dbReference type="EMBL" id="KAJ4250172.1"/>
    </source>
</evidence>
<feature type="compositionally biased region" description="Basic and acidic residues" evidence="1">
    <location>
        <begin position="257"/>
        <end position="268"/>
    </location>
</feature>
<keyword evidence="3" id="KW-1185">Reference proteome</keyword>
<evidence type="ECO:0000256" key="1">
    <source>
        <dbReference type="SAM" id="MobiDB-lite"/>
    </source>
</evidence>
<dbReference type="Proteomes" id="UP001152049">
    <property type="component" value="Unassembled WGS sequence"/>
</dbReference>
<name>A0A9W8RPV5_9HYPO</name>
<dbReference type="OrthoDB" id="5429716at2759"/>
<dbReference type="EMBL" id="JAOQAZ010000031">
    <property type="protein sequence ID" value="KAJ4250172.1"/>
    <property type="molecule type" value="Genomic_DNA"/>
</dbReference>
<protein>
    <submittedName>
        <fullName evidence="2">Uncharacterized protein</fullName>
    </submittedName>
</protein>
<reference evidence="2" key="1">
    <citation type="submission" date="2022-09" db="EMBL/GenBank/DDBJ databases">
        <title>Fusarium specimens isolated from Avocado Roots.</title>
        <authorList>
            <person name="Stajich J."/>
            <person name="Roper C."/>
            <person name="Heimlech-Rivalta G."/>
        </authorList>
    </citation>
    <scope>NUCLEOTIDE SEQUENCE</scope>
    <source>
        <strain evidence="2">CF00136</strain>
    </source>
</reference>
<gene>
    <name evidence="2" type="ORF">NW762_011987</name>
</gene>
<proteinExistence type="predicted"/>
<comment type="caution">
    <text evidence="2">The sequence shown here is derived from an EMBL/GenBank/DDBJ whole genome shotgun (WGS) entry which is preliminary data.</text>
</comment>
<accession>A0A9W8RPV5</accession>
<dbReference type="AlphaFoldDB" id="A0A9W8RPV5"/>
<organism evidence="2 3">
    <name type="scientific">Fusarium torreyae</name>
    <dbReference type="NCBI Taxonomy" id="1237075"/>
    <lineage>
        <taxon>Eukaryota</taxon>
        <taxon>Fungi</taxon>
        <taxon>Dikarya</taxon>
        <taxon>Ascomycota</taxon>
        <taxon>Pezizomycotina</taxon>
        <taxon>Sordariomycetes</taxon>
        <taxon>Hypocreomycetidae</taxon>
        <taxon>Hypocreales</taxon>
        <taxon>Nectriaceae</taxon>
        <taxon>Fusarium</taxon>
    </lineage>
</organism>
<feature type="region of interest" description="Disordered" evidence="1">
    <location>
        <begin position="257"/>
        <end position="276"/>
    </location>
</feature>